<feature type="transmembrane region" description="Helical" evidence="1">
    <location>
        <begin position="156"/>
        <end position="178"/>
    </location>
</feature>
<accession>A0A4Q0P4W3</accession>
<dbReference type="AlphaFoldDB" id="A0A4Q0P4W3"/>
<keyword evidence="1" id="KW-0472">Membrane</keyword>
<evidence type="ECO:0008006" key="4">
    <source>
        <dbReference type="Google" id="ProtNLM"/>
    </source>
</evidence>
<keyword evidence="1" id="KW-0812">Transmembrane</keyword>
<dbReference type="Proteomes" id="UP000289238">
    <property type="component" value="Unassembled WGS sequence"/>
</dbReference>
<sequence>MLQTLKHYKIPVLMTFGILLMYWEFAYNLQRHDFVKFILLYAALFFLSFKLIQQLKVNFKTLVTIGIVLRLLFIIALPNLSQDYYRFLWDGRLIAEGLNPYLYTPDHWVALGSLPIAQSNELLEGMGDLSARHYSNYPPVNQLFFWLSGLLSGKSILGGVIVLRLFIIAADVGILLIGRKLLVLMNLPKHQIFWYFLNPFILIELTGNLHFEGVMLFFFLVALYLLHRERYLWSSIFIGLSISVKLVPLLLLPLFYQILISKTPSSTKIDSRLSHLIRKPKASFLRLFIFYIIVLTTFVLTFIPFSTPELINHFSSTIALWFEKFEFNASIYYIIRYIGFQTKGFNIIATAGQELPKYVIAFLLLLTFLRKNNSTLRLFPVLLFGISIYFLLSTTIHPWYIATPLLLSVFTKYQYAIVWSAVVMLSYSAYKIDSVNENLWLVAIEYVVLIGYFIYELTIKKSKQVNL</sequence>
<feature type="transmembrane region" description="Helical" evidence="1">
    <location>
        <begin position="231"/>
        <end position="256"/>
    </location>
</feature>
<dbReference type="EMBL" id="QOVM01000005">
    <property type="protein sequence ID" value="RXG21644.1"/>
    <property type="molecule type" value="Genomic_DNA"/>
</dbReference>
<keyword evidence="1" id="KW-1133">Transmembrane helix</keyword>
<feature type="transmembrane region" description="Helical" evidence="1">
    <location>
        <begin position="34"/>
        <end position="52"/>
    </location>
</feature>
<feature type="transmembrane region" description="Helical" evidence="1">
    <location>
        <begin position="438"/>
        <end position="455"/>
    </location>
</feature>
<protein>
    <recommendedName>
        <fullName evidence="4">Mannosyltransferase</fullName>
    </recommendedName>
</protein>
<comment type="caution">
    <text evidence="2">The sequence shown here is derived from an EMBL/GenBank/DDBJ whole genome shotgun (WGS) entry which is preliminary data.</text>
</comment>
<feature type="transmembrane region" description="Helical" evidence="1">
    <location>
        <begin position="347"/>
        <end position="369"/>
    </location>
</feature>
<feature type="transmembrane region" description="Helical" evidence="1">
    <location>
        <begin position="199"/>
        <end position="225"/>
    </location>
</feature>
<organism evidence="2 3">
    <name type="scientific">Leeuwenhoekiella aequorea</name>
    <dbReference type="NCBI Taxonomy" id="283736"/>
    <lineage>
        <taxon>Bacteria</taxon>
        <taxon>Pseudomonadati</taxon>
        <taxon>Bacteroidota</taxon>
        <taxon>Flavobacteriia</taxon>
        <taxon>Flavobacteriales</taxon>
        <taxon>Flavobacteriaceae</taxon>
        <taxon>Leeuwenhoekiella</taxon>
    </lineage>
</organism>
<dbReference type="Pfam" id="PF26314">
    <property type="entry name" value="MptA_B_family"/>
    <property type="match status" value="1"/>
</dbReference>
<name>A0A4Q0P4W3_9FLAO</name>
<feature type="transmembrane region" description="Helical" evidence="1">
    <location>
        <begin position="381"/>
        <end position="401"/>
    </location>
</feature>
<evidence type="ECO:0000313" key="3">
    <source>
        <dbReference type="Proteomes" id="UP000289238"/>
    </source>
</evidence>
<feature type="transmembrane region" description="Helical" evidence="1">
    <location>
        <begin position="413"/>
        <end position="432"/>
    </location>
</feature>
<keyword evidence="3" id="KW-1185">Reference proteome</keyword>
<proteinExistence type="predicted"/>
<reference evidence="2 3" key="1">
    <citation type="submission" date="2018-07" db="EMBL/GenBank/DDBJ databases">
        <title>Leeuwenhoekiella genomics.</title>
        <authorList>
            <person name="Tahon G."/>
            <person name="Willems A."/>
        </authorList>
    </citation>
    <scope>NUCLEOTIDE SEQUENCE [LARGE SCALE GENOMIC DNA]</scope>
    <source>
        <strain evidence="2 3">LMG 22550</strain>
    </source>
</reference>
<evidence type="ECO:0000256" key="1">
    <source>
        <dbReference type="SAM" id="Phobius"/>
    </source>
</evidence>
<gene>
    <name evidence="2" type="ORF">DSM00_2493</name>
</gene>
<dbReference type="RefSeq" id="WP_128758256.1">
    <property type="nucleotide sequence ID" value="NZ_QOVM01000005.1"/>
</dbReference>
<feature type="transmembrane region" description="Helical" evidence="1">
    <location>
        <begin position="284"/>
        <end position="306"/>
    </location>
</feature>
<dbReference type="OrthoDB" id="1491846at2"/>
<evidence type="ECO:0000313" key="2">
    <source>
        <dbReference type="EMBL" id="RXG21644.1"/>
    </source>
</evidence>
<feature type="transmembrane region" description="Helical" evidence="1">
    <location>
        <begin position="12"/>
        <end position="28"/>
    </location>
</feature>
<feature type="transmembrane region" description="Helical" evidence="1">
    <location>
        <begin position="59"/>
        <end position="80"/>
    </location>
</feature>